<dbReference type="GO" id="GO:0005829">
    <property type="term" value="C:cytosol"/>
    <property type="evidence" value="ECO:0007669"/>
    <property type="project" value="UniProtKB-ARBA"/>
</dbReference>
<dbReference type="AlphaFoldDB" id="A0A2T5UC83"/>
<comment type="caution">
    <text evidence="2">The sequence shown here is derived from an EMBL/GenBank/DDBJ whole genome shotgun (WGS) entry which is preliminary data.</text>
</comment>
<dbReference type="OrthoDB" id="9791685at2"/>
<evidence type="ECO:0000313" key="2">
    <source>
        <dbReference type="EMBL" id="PTW49108.1"/>
    </source>
</evidence>
<accession>A0A2T5UC83</accession>
<dbReference type="InterPro" id="IPR002059">
    <property type="entry name" value="CSP_DNA-bd"/>
</dbReference>
<gene>
    <name evidence="2" type="ORF">C8J25_101613</name>
</gene>
<dbReference type="EMBL" id="QAYE01000001">
    <property type="protein sequence ID" value="PTW49108.1"/>
    <property type="molecule type" value="Genomic_DNA"/>
</dbReference>
<feature type="domain" description="CSD" evidence="1">
    <location>
        <begin position="123"/>
        <end position="188"/>
    </location>
</feature>
<evidence type="ECO:0000313" key="3">
    <source>
        <dbReference type="Proteomes" id="UP000244013"/>
    </source>
</evidence>
<dbReference type="GO" id="GO:0003677">
    <property type="term" value="F:DNA binding"/>
    <property type="evidence" value="ECO:0007669"/>
    <property type="project" value="UniProtKB-KW"/>
</dbReference>
<dbReference type="Gene3D" id="2.40.50.140">
    <property type="entry name" value="Nucleic acid-binding proteins"/>
    <property type="match status" value="2"/>
</dbReference>
<dbReference type="Pfam" id="PF00313">
    <property type="entry name" value="CSD"/>
    <property type="match status" value="2"/>
</dbReference>
<dbReference type="SMART" id="SM00357">
    <property type="entry name" value="CSP"/>
    <property type="match status" value="2"/>
</dbReference>
<dbReference type="PANTHER" id="PTHR11544">
    <property type="entry name" value="COLD SHOCK DOMAIN CONTAINING PROTEINS"/>
    <property type="match status" value="1"/>
</dbReference>
<dbReference type="InterPro" id="IPR012340">
    <property type="entry name" value="NA-bd_OB-fold"/>
</dbReference>
<name>A0A2T5UC83_9SPHN</name>
<dbReference type="PRINTS" id="PR00050">
    <property type="entry name" value="COLDSHOCK"/>
</dbReference>
<dbReference type="InterPro" id="IPR011129">
    <property type="entry name" value="CSD"/>
</dbReference>
<dbReference type="SUPFAM" id="SSF50249">
    <property type="entry name" value="Nucleic acid-binding proteins"/>
    <property type="match status" value="2"/>
</dbReference>
<feature type="domain" description="CSD" evidence="1">
    <location>
        <begin position="25"/>
        <end position="91"/>
    </location>
</feature>
<evidence type="ECO:0000259" key="1">
    <source>
        <dbReference type="PROSITE" id="PS51857"/>
    </source>
</evidence>
<proteinExistence type="predicted"/>
<dbReference type="Proteomes" id="UP000244013">
    <property type="component" value="Unassembled WGS sequence"/>
</dbReference>
<protein>
    <submittedName>
        <fullName evidence="2">Putative cold-shock DNA-binding protein</fullName>
    </submittedName>
</protein>
<dbReference type="CDD" id="cd04458">
    <property type="entry name" value="CSP_CDS"/>
    <property type="match status" value="2"/>
</dbReference>
<reference evidence="2 3" key="1">
    <citation type="submission" date="2018-04" db="EMBL/GenBank/DDBJ databases">
        <title>Genomic Encyclopedia of Type Strains, Phase III (KMG-III): the genomes of soil and plant-associated and newly described type strains.</title>
        <authorList>
            <person name="Whitman W."/>
        </authorList>
    </citation>
    <scope>NUCLEOTIDE SEQUENCE [LARGE SCALE GENOMIC DNA]</scope>
    <source>
        <strain evidence="2 3">MA-olki</strain>
    </source>
</reference>
<organism evidence="2 3">
    <name type="scientific">Sphingomonas faeni</name>
    <dbReference type="NCBI Taxonomy" id="185950"/>
    <lineage>
        <taxon>Bacteria</taxon>
        <taxon>Pseudomonadati</taxon>
        <taxon>Pseudomonadota</taxon>
        <taxon>Alphaproteobacteria</taxon>
        <taxon>Sphingomonadales</taxon>
        <taxon>Sphingomonadaceae</taxon>
        <taxon>Sphingomonas</taxon>
    </lineage>
</organism>
<sequence length="191" mass="20532">MPVEVGPVEAGTTTLEGVGAAETRAIGGVIKWFDVTRGFGFAVADDETVGDILVHFSVLQAHGRRSLPEGARVETLSVQRGRGFQAREILSIDLTNAVEEQVRTPVSPDRIDPIAMIDAAGPFEAASVKWFNRLKGYGFLVRGADGSDIFVHMETLRRAGIETVEPDQPLRARVVEGRKGPLAVAVEEDPG</sequence>
<dbReference type="PROSITE" id="PS51857">
    <property type="entry name" value="CSD_2"/>
    <property type="match status" value="2"/>
</dbReference>
<dbReference type="InterPro" id="IPR050181">
    <property type="entry name" value="Cold_shock_domain"/>
</dbReference>
<keyword evidence="2" id="KW-0238">DNA-binding</keyword>
<dbReference type="GeneID" id="91004698"/>
<dbReference type="RefSeq" id="WP_107952153.1">
    <property type="nucleotide sequence ID" value="NZ_QAYE01000001.1"/>
</dbReference>